<gene>
    <name evidence="2" type="ORF">BC349_00525</name>
</gene>
<evidence type="ECO:0008006" key="4">
    <source>
        <dbReference type="Google" id="ProtNLM"/>
    </source>
</evidence>
<keyword evidence="1" id="KW-1133">Transmembrane helix</keyword>
<dbReference type="RefSeq" id="WP_187254798.1">
    <property type="nucleotide sequence ID" value="NZ_JBHULF010000006.1"/>
</dbReference>
<protein>
    <recommendedName>
        <fullName evidence="4">DUF4199 domain-containing protein</fullName>
    </recommendedName>
</protein>
<sequence>MIRNFSLIIGVVAGLLYTAGLFVSYSMGVPSLGDFLTWYTWLPVVFLLVLGGAWWLRTQSAEAPDFKPMLQYALLAYLIYELIYGGVTYYLFAVKDRGLNDRLVEHLLKNSTEKMLEKGAGKDQIEAATEMADSHRAPLTFMQLLIGFGQNMILHFIKSIIIATITKQTITKKS</sequence>
<feature type="transmembrane region" description="Helical" evidence="1">
    <location>
        <begin position="69"/>
        <end position="92"/>
    </location>
</feature>
<reference evidence="2 3" key="1">
    <citation type="submission" date="2016-07" db="EMBL/GenBank/DDBJ databases">
        <title>Genome analysis of Flavihumibacter stibioxidans YS-17.</title>
        <authorList>
            <person name="Shi K."/>
            <person name="Han Y."/>
            <person name="Wang G."/>
        </authorList>
    </citation>
    <scope>NUCLEOTIDE SEQUENCE [LARGE SCALE GENOMIC DNA]</scope>
    <source>
        <strain evidence="2 3">YS-17</strain>
    </source>
</reference>
<dbReference type="EMBL" id="MBUA01000001">
    <property type="protein sequence ID" value="MBC6489437.1"/>
    <property type="molecule type" value="Genomic_DNA"/>
</dbReference>
<proteinExistence type="predicted"/>
<evidence type="ECO:0000256" key="1">
    <source>
        <dbReference type="SAM" id="Phobius"/>
    </source>
</evidence>
<dbReference type="Proteomes" id="UP000765802">
    <property type="component" value="Unassembled WGS sequence"/>
</dbReference>
<organism evidence="2 3">
    <name type="scientific">Flavihumibacter stibioxidans</name>
    <dbReference type="NCBI Taxonomy" id="1834163"/>
    <lineage>
        <taxon>Bacteria</taxon>
        <taxon>Pseudomonadati</taxon>
        <taxon>Bacteroidota</taxon>
        <taxon>Chitinophagia</taxon>
        <taxon>Chitinophagales</taxon>
        <taxon>Chitinophagaceae</taxon>
        <taxon>Flavihumibacter</taxon>
    </lineage>
</organism>
<dbReference type="InterPro" id="IPR025250">
    <property type="entry name" value="DUF4199"/>
</dbReference>
<evidence type="ECO:0000313" key="3">
    <source>
        <dbReference type="Proteomes" id="UP000765802"/>
    </source>
</evidence>
<keyword evidence="3" id="KW-1185">Reference proteome</keyword>
<evidence type="ECO:0000313" key="2">
    <source>
        <dbReference type="EMBL" id="MBC6489437.1"/>
    </source>
</evidence>
<keyword evidence="1" id="KW-0812">Transmembrane</keyword>
<accession>A0ABR7M388</accession>
<feature type="transmembrane region" description="Helical" evidence="1">
    <location>
        <begin position="38"/>
        <end position="57"/>
    </location>
</feature>
<feature type="transmembrane region" description="Helical" evidence="1">
    <location>
        <begin position="7"/>
        <end position="26"/>
    </location>
</feature>
<dbReference type="Pfam" id="PF13858">
    <property type="entry name" value="DUF4199"/>
    <property type="match status" value="1"/>
</dbReference>
<feature type="transmembrane region" description="Helical" evidence="1">
    <location>
        <begin position="141"/>
        <end position="165"/>
    </location>
</feature>
<comment type="caution">
    <text evidence="2">The sequence shown here is derived from an EMBL/GenBank/DDBJ whole genome shotgun (WGS) entry which is preliminary data.</text>
</comment>
<keyword evidence="1" id="KW-0472">Membrane</keyword>
<name>A0ABR7M388_9BACT</name>